<dbReference type="PROSITE" id="PS50850">
    <property type="entry name" value="MFS"/>
    <property type="match status" value="1"/>
</dbReference>
<feature type="transmembrane region" description="Helical" evidence="6">
    <location>
        <begin position="220"/>
        <end position="241"/>
    </location>
</feature>
<dbReference type="InterPro" id="IPR050189">
    <property type="entry name" value="MFS_Efflux_Transporters"/>
</dbReference>
<dbReference type="SUPFAM" id="SSF103473">
    <property type="entry name" value="MFS general substrate transporter"/>
    <property type="match status" value="1"/>
</dbReference>
<dbReference type="Gene3D" id="1.20.1250.20">
    <property type="entry name" value="MFS general substrate transporter like domains"/>
    <property type="match status" value="1"/>
</dbReference>
<keyword evidence="5 6" id="KW-0472">Membrane</keyword>
<reference evidence="9" key="1">
    <citation type="journal article" date="2019" name="Int. J. Syst. Evol. Microbiol.">
        <title>The Global Catalogue of Microorganisms (GCM) 10K type strain sequencing project: providing services to taxonomists for standard genome sequencing and annotation.</title>
        <authorList>
            <consortium name="The Broad Institute Genomics Platform"/>
            <consortium name="The Broad Institute Genome Sequencing Center for Infectious Disease"/>
            <person name="Wu L."/>
            <person name="Ma J."/>
        </authorList>
    </citation>
    <scope>NUCLEOTIDE SEQUENCE [LARGE SCALE GENOMIC DNA]</scope>
    <source>
        <strain evidence="9">CGMCC 1.10759</strain>
    </source>
</reference>
<evidence type="ECO:0000256" key="5">
    <source>
        <dbReference type="ARBA" id="ARBA00023136"/>
    </source>
</evidence>
<keyword evidence="3 6" id="KW-0812">Transmembrane</keyword>
<feature type="transmembrane region" description="Helical" evidence="6">
    <location>
        <begin position="167"/>
        <end position="185"/>
    </location>
</feature>
<evidence type="ECO:0000256" key="3">
    <source>
        <dbReference type="ARBA" id="ARBA00022692"/>
    </source>
</evidence>
<dbReference type="Proteomes" id="UP001595904">
    <property type="component" value="Unassembled WGS sequence"/>
</dbReference>
<dbReference type="Pfam" id="PF07690">
    <property type="entry name" value="MFS_1"/>
    <property type="match status" value="1"/>
</dbReference>
<dbReference type="EMBL" id="JBHSDU010000015">
    <property type="protein sequence ID" value="MFC4314331.1"/>
    <property type="molecule type" value="Genomic_DNA"/>
</dbReference>
<protein>
    <submittedName>
        <fullName evidence="8">MFS transporter</fullName>
    </submittedName>
</protein>
<accession>A0ABV8T2Y8</accession>
<dbReference type="RefSeq" id="WP_380605420.1">
    <property type="nucleotide sequence ID" value="NZ_JBHSDU010000015.1"/>
</dbReference>
<dbReference type="InterPro" id="IPR036259">
    <property type="entry name" value="MFS_trans_sf"/>
</dbReference>
<evidence type="ECO:0000256" key="6">
    <source>
        <dbReference type="SAM" id="Phobius"/>
    </source>
</evidence>
<dbReference type="InterPro" id="IPR020846">
    <property type="entry name" value="MFS_dom"/>
</dbReference>
<feature type="domain" description="Major facilitator superfamily (MFS) profile" evidence="7">
    <location>
        <begin position="13"/>
        <end position="405"/>
    </location>
</feature>
<feature type="transmembrane region" description="Helical" evidence="6">
    <location>
        <begin position="315"/>
        <end position="339"/>
    </location>
</feature>
<evidence type="ECO:0000313" key="8">
    <source>
        <dbReference type="EMBL" id="MFC4314331.1"/>
    </source>
</evidence>
<feature type="transmembrane region" description="Helical" evidence="6">
    <location>
        <begin position="379"/>
        <end position="402"/>
    </location>
</feature>
<organism evidence="8 9">
    <name type="scientific">Steroidobacter flavus</name>
    <dbReference type="NCBI Taxonomy" id="1842136"/>
    <lineage>
        <taxon>Bacteria</taxon>
        <taxon>Pseudomonadati</taxon>
        <taxon>Pseudomonadota</taxon>
        <taxon>Gammaproteobacteria</taxon>
        <taxon>Steroidobacterales</taxon>
        <taxon>Steroidobacteraceae</taxon>
        <taxon>Steroidobacter</taxon>
    </lineage>
</organism>
<feature type="transmembrane region" description="Helical" evidence="6">
    <location>
        <begin position="351"/>
        <end position="373"/>
    </location>
</feature>
<keyword evidence="4 6" id="KW-1133">Transmembrane helix</keyword>
<keyword evidence="9" id="KW-1185">Reference proteome</keyword>
<evidence type="ECO:0000313" key="9">
    <source>
        <dbReference type="Proteomes" id="UP001595904"/>
    </source>
</evidence>
<feature type="transmembrane region" description="Helical" evidence="6">
    <location>
        <begin position="261"/>
        <end position="279"/>
    </location>
</feature>
<proteinExistence type="predicted"/>
<feature type="transmembrane region" description="Helical" evidence="6">
    <location>
        <begin position="52"/>
        <end position="74"/>
    </location>
</feature>
<dbReference type="PANTHER" id="PTHR43124:SF3">
    <property type="entry name" value="CHLORAMPHENICOL EFFLUX PUMP RV0191"/>
    <property type="match status" value="1"/>
</dbReference>
<sequence>MTAARSSLHRWELVGLLWVAYFFNQADRQIFGVTLPLIQSEFGLTSTQMGWIATTFTVVFGLLVPIAGLAGDIFRRSHIVVFSLLTFSIGTLLTGSAGGFLMLLLYRGIATGMGEALYAPAANSLIAEHHVASRSRALAVHQTANYTGVVVGSLFAGWVADHYGWRATFYLFGICGLAWAVIIALRTRGSATQSAPRRPLGEDLALMGESFREILRSPPLIAQAIGFSGLVFVLVGYLTWMPSILAEKFGLSLASAGFQSVAWHHIFGYLGLLLAGVLSDRWSVKYPRFRLLSMGFALALCAPWIYLSATLDSAFAVYCALATFGFFRGIYDANLFAAIFDCVENRLRSTVTGLVVACAYTVGAIAPLMMGALKDHYGVTIGLQALAAVSLVSGLIFLGIVLNTSRSPSLAAEAS</sequence>
<dbReference type="InterPro" id="IPR011701">
    <property type="entry name" value="MFS"/>
</dbReference>
<feature type="transmembrane region" description="Helical" evidence="6">
    <location>
        <begin position="291"/>
        <end position="309"/>
    </location>
</feature>
<evidence type="ECO:0000259" key="7">
    <source>
        <dbReference type="PROSITE" id="PS50850"/>
    </source>
</evidence>
<feature type="transmembrane region" description="Helical" evidence="6">
    <location>
        <begin position="81"/>
        <end position="106"/>
    </location>
</feature>
<evidence type="ECO:0000256" key="1">
    <source>
        <dbReference type="ARBA" id="ARBA00004651"/>
    </source>
</evidence>
<comment type="caution">
    <text evidence="8">The sequence shown here is derived from an EMBL/GenBank/DDBJ whole genome shotgun (WGS) entry which is preliminary data.</text>
</comment>
<evidence type="ECO:0000256" key="2">
    <source>
        <dbReference type="ARBA" id="ARBA00022475"/>
    </source>
</evidence>
<keyword evidence="2" id="KW-1003">Cell membrane</keyword>
<evidence type="ECO:0000256" key="4">
    <source>
        <dbReference type="ARBA" id="ARBA00022989"/>
    </source>
</evidence>
<comment type="subcellular location">
    <subcellularLocation>
        <location evidence="1">Cell membrane</location>
        <topology evidence="1">Multi-pass membrane protein</topology>
    </subcellularLocation>
</comment>
<gene>
    <name evidence="8" type="ORF">ACFPN2_35025</name>
</gene>
<dbReference type="PANTHER" id="PTHR43124">
    <property type="entry name" value="PURINE EFFLUX PUMP PBUE"/>
    <property type="match status" value="1"/>
</dbReference>
<name>A0ABV8T2Y8_9GAMM</name>